<sequence>MRSSNSSVRYMSIIWPRSPTGRKEEIPPVPPVPVKPTSLVLPSPASQLPTSPDSRGISSVSTSYAQAKREVYEMLGLELTPTPRVLRRAQSMSSLQTLSAALSSAFTGPPTESPAASSVGPLPSPLIKSWNIDFKGRPRRSFSVNGPFFMFPQFLQNVSEDTVFEDESVIED</sequence>
<dbReference type="HOGENOM" id="CLU_1555206_0_0_1"/>
<reference evidence="2 3" key="1">
    <citation type="journal article" date="2012" name="Science">
        <title>The Paleozoic origin of enzymatic lignin decomposition reconstructed from 31 fungal genomes.</title>
        <authorList>
            <person name="Floudas D."/>
            <person name="Binder M."/>
            <person name="Riley R."/>
            <person name="Barry K."/>
            <person name="Blanchette R.A."/>
            <person name="Henrissat B."/>
            <person name="Martinez A.T."/>
            <person name="Otillar R."/>
            <person name="Spatafora J.W."/>
            <person name="Yadav J.S."/>
            <person name="Aerts A."/>
            <person name="Benoit I."/>
            <person name="Boyd A."/>
            <person name="Carlson A."/>
            <person name="Copeland A."/>
            <person name="Coutinho P.M."/>
            <person name="de Vries R.P."/>
            <person name="Ferreira P."/>
            <person name="Findley K."/>
            <person name="Foster B."/>
            <person name="Gaskell J."/>
            <person name="Glotzer D."/>
            <person name="Gorecki P."/>
            <person name="Heitman J."/>
            <person name="Hesse C."/>
            <person name="Hori C."/>
            <person name="Igarashi K."/>
            <person name="Jurgens J.A."/>
            <person name="Kallen N."/>
            <person name="Kersten P."/>
            <person name="Kohler A."/>
            <person name="Kuees U."/>
            <person name="Kumar T.K.A."/>
            <person name="Kuo A."/>
            <person name="LaButti K."/>
            <person name="Larrondo L.F."/>
            <person name="Lindquist E."/>
            <person name="Ling A."/>
            <person name="Lombard V."/>
            <person name="Lucas S."/>
            <person name="Lundell T."/>
            <person name="Martin R."/>
            <person name="McLaughlin D.J."/>
            <person name="Morgenstern I."/>
            <person name="Morin E."/>
            <person name="Murat C."/>
            <person name="Nagy L.G."/>
            <person name="Nolan M."/>
            <person name="Ohm R.A."/>
            <person name="Patyshakuliyeva A."/>
            <person name="Rokas A."/>
            <person name="Ruiz-Duenas F.J."/>
            <person name="Sabat G."/>
            <person name="Salamov A."/>
            <person name="Samejima M."/>
            <person name="Schmutz J."/>
            <person name="Slot J.C."/>
            <person name="St John F."/>
            <person name="Stenlid J."/>
            <person name="Sun H."/>
            <person name="Sun S."/>
            <person name="Syed K."/>
            <person name="Tsang A."/>
            <person name="Wiebenga A."/>
            <person name="Young D."/>
            <person name="Pisabarro A."/>
            <person name="Eastwood D.C."/>
            <person name="Martin F."/>
            <person name="Cullen D."/>
            <person name="Grigoriev I.V."/>
            <person name="Hibbett D.S."/>
        </authorList>
    </citation>
    <scope>NUCLEOTIDE SEQUENCE [LARGE SCALE GENOMIC DNA]</scope>
    <source>
        <strain evidence="2 3">DJM-731 SS1</strain>
    </source>
</reference>
<evidence type="ECO:0000256" key="1">
    <source>
        <dbReference type="SAM" id="MobiDB-lite"/>
    </source>
</evidence>
<evidence type="ECO:0000313" key="2">
    <source>
        <dbReference type="EMBL" id="EJU01351.1"/>
    </source>
</evidence>
<feature type="region of interest" description="Disordered" evidence="1">
    <location>
        <begin position="18"/>
        <end position="60"/>
    </location>
</feature>
<accession>M5FUE3</accession>
<keyword evidence="3" id="KW-1185">Reference proteome</keyword>
<gene>
    <name evidence="2" type="ORF">DACRYDRAFT_95018</name>
</gene>
<feature type="compositionally biased region" description="Low complexity" evidence="1">
    <location>
        <begin position="35"/>
        <end position="44"/>
    </location>
</feature>
<dbReference type="EMBL" id="JH795864">
    <property type="protein sequence ID" value="EJU01351.1"/>
    <property type="molecule type" value="Genomic_DNA"/>
</dbReference>
<organism evidence="2 3">
    <name type="scientific">Dacryopinax primogenitus (strain DJM 731)</name>
    <name type="common">Brown rot fungus</name>
    <dbReference type="NCBI Taxonomy" id="1858805"/>
    <lineage>
        <taxon>Eukaryota</taxon>
        <taxon>Fungi</taxon>
        <taxon>Dikarya</taxon>
        <taxon>Basidiomycota</taxon>
        <taxon>Agaricomycotina</taxon>
        <taxon>Dacrymycetes</taxon>
        <taxon>Dacrymycetales</taxon>
        <taxon>Dacrymycetaceae</taxon>
        <taxon>Dacryopinax</taxon>
    </lineage>
</organism>
<feature type="compositionally biased region" description="Polar residues" evidence="1">
    <location>
        <begin position="45"/>
        <end position="60"/>
    </location>
</feature>
<evidence type="ECO:0000313" key="3">
    <source>
        <dbReference type="Proteomes" id="UP000030653"/>
    </source>
</evidence>
<proteinExistence type="predicted"/>
<dbReference type="GeneID" id="63692325"/>
<dbReference type="AlphaFoldDB" id="M5FUE3"/>
<dbReference type="Proteomes" id="UP000030653">
    <property type="component" value="Unassembled WGS sequence"/>
</dbReference>
<protein>
    <submittedName>
        <fullName evidence="2">Uncharacterized protein</fullName>
    </submittedName>
</protein>
<dbReference type="RefSeq" id="XP_040628248.1">
    <property type="nucleotide sequence ID" value="XM_040777263.1"/>
</dbReference>
<name>M5FUE3_DACPD</name>